<proteinExistence type="predicted"/>
<protein>
    <submittedName>
        <fullName evidence="1">Uncharacterized protein</fullName>
    </submittedName>
</protein>
<gene>
    <name evidence="1" type="ORF">GPM918_LOCUS23237</name>
    <name evidence="2" type="ORF">SRO942_LOCUS23237</name>
</gene>
<accession>A0A814VRY3</accession>
<evidence type="ECO:0000313" key="2">
    <source>
        <dbReference type="EMBL" id="CAF3955898.1"/>
    </source>
</evidence>
<comment type="caution">
    <text evidence="1">The sequence shown here is derived from an EMBL/GenBank/DDBJ whole genome shotgun (WGS) entry which is preliminary data.</text>
</comment>
<name>A0A814VRY3_9BILA</name>
<dbReference type="EMBL" id="CAJOBC010008228">
    <property type="protein sequence ID" value="CAF3955898.1"/>
    <property type="molecule type" value="Genomic_DNA"/>
</dbReference>
<keyword evidence="3" id="KW-1185">Reference proteome</keyword>
<evidence type="ECO:0000313" key="3">
    <source>
        <dbReference type="Proteomes" id="UP000663829"/>
    </source>
</evidence>
<organism evidence="1 3">
    <name type="scientific">Didymodactylos carnosus</name>
    <dbReference type="NCBI Taxonomy" id="1234261"/>
    <lineage>
        <taxon>Eukaryota</taxon>
        <taxon>Metazoa</taxon>
        <taxon>Spiralia</taxon>
        <taxon>Gnathifera</taxon>
        <taxon>Rotifera</taxon>
        <taxon>Eurotatoria</taxon>
        <taxon>Bdelloidea</taxon>
        <taxon>Philodinida</taxon>
        <taxon>Philodinidae</taxon>
        <taxon>Didymodactylos</taxon>
    </lineage>
</organism>
<dbReference type="Proteomes" id="UP000681722">
    <property type="component" value="Unassembled WGS sequence"/>
</dbReference>
<sequence>MLWLYRIKMENRLRANATEGTFKIDYPTLGAGGHWTLVENKGLMLMFREKITYGQGCSQNDIISIAKLGDGTALFRDFVHDASNLGNGLNDHVAFATLIKQCCPLH</sequence>
<reference evidence="1" key="1">
    <citation type="submission" date="2021-02" db="EMBL/GenBank/DDBJ databases">
        <authorList>
            <person name="Nowell W R."/>
        </authorList>
    </citation>
    <scope>NUCLEOTIDE SEQUENCE</scope>
</reference>
<evidence type="ECO:0000313" key="1">
    <source>
        <dbReference type="EMBL" id="CAF1191580.1"/>
    </source>
</evidence>
<dbReference type="EMBL" id="CAJNOQ010008226">
    <property type="protein sequence ID" value="CAF1191580.1"/>
    <property type="molecule type" value="Genomic_DNA"/>
</dbReference>
<dbReference type="Proteomes" id="UP000663829">
    <property type="component" value="Unassembled WGS sequence"/>
</dbReference>
<dbReference type="AlphaFoldDB" id="A0A814VRY3"/>